<dbReference type="RefSeq" id="WP_306074982.1">
    <property type="nucleotide sequence ID" value="NZ_JAROBZ020000001.1"/>
</dbReference>
<organism evidence="1 2">
    <name type="scientific">Neobacillus driksii</name>
    <dbReference type="NCBI Taxonomy" id="3035913"/>
    <lineage>
        <taxon>Bacteria</taxon>
        <taxon>Bacillati</taxon>
        <taxon>Bacillota</taxon>
        <taxon>Bacilli</taxon>
        <taxon>Bacillales</taxon>
        <taxon>Bacillaceae</taxon>
        <taxon>Neobacillus</taxon>
    </lineage>
</organism>
<comment type="caution">
    <text evidence="1">The sequence shown here is derived from an EMBL/GenBank/DDBJ whole genome shotgun (WGS) entry which is preliminary data.</text>
</comment>
<proteinExistence type="predicted"/>
<gene>
    <name evidence="1" type="ORF">P5G62_010050</name>
</gene>
<name>A0ABV4YRF7_9BACI</name>
<sequence>MTDERLTEYFTSRKYRDKLRILLILYFFSSKVEKEEELNAGYNRVFKSEVRIQKIDFLIRYPDYLSFELLLLLENPDFHENRTEIKQIVRNIFNTQEPELRRNDMLRYFFGAYEDIDDIIAFFVSNGFVVYRSSKNVDGRVVDKIYYLTNLAITRIENEILISLEKARWYKDRCQLIKKFFGNLSGSELKIRQYQYEEYRNTPINEYIKGIKNKVKDMFLDTFEEEL</sequence>
<accession>A0ABV4YRF7</accession>
<dbReference type="Proteomes" id="UP001241748">
    <property type="component" value="Unassembled WGS sequence"/>
</dbReference>
<protein>
    <submittedName>
        <fullName evidence="1">Uncharacterized protein</fullName>
    </submittedName>
</protein>
<reference evidence="1 2" key="1">
    <citation type="submission" date="2024-05" db="EMBL/GenBank/DDBJ databases">
        <authorList>
            <person name="Venkateswaran K."/>
        </authorList>
    </citation>
    <scope>NUCLEOTIDE SEQUENCE [LARGE SCALE GENOMIC DNA]</scope>
    <source>
        <strain evidence="1 2">179-C4-2-HS</strain>
    </source>
</reference>
<evidence type="ECO:0000313" key="1">
    <source>
        <dbReference type="EMBL" id="MFB3167450.1"/>
    </source>
</evidence>
<keyword evidence="2" id="KW-1185">Reference proteome</keyword>
<dbReference type="EMBL" id="JAROBZ020000001">
    <property type="protein sequence ID" value="MFB3167450.1"/>
    <property type="molecule type" value="Genomic_DNA"/>
</dbReference>
<evidence type="ECO:0000313" key="2">
    <source>
        <dbReference type="Proteomes" id="UP001241748"/>
    </source>
</evidence>